<dbReference type="EMBL" id="AMKT01000028">
    <property type="protein sequence ID" value="OXG25207.1"/>
    <property type="molecule type" value="Genomic_DNA"/>
</dbReference>
<dbReference type="PROSITE" id="PS01095">
    <property type="entry name" value="GH18_1"/>
    <property type="match status" value="1"/>
</dbReference>
<keyword evidence="2 7" id="KW-0378">Hydrolase</keyword>
<dbReference type="PROSITE" id="PS51910">
    <property type="entry name" value="GH18_2"/>
    <property type="match status" value="1"/>
</dbReference>
<evidence type="ECO:0000259" key="11">
    <source>
        <dbReference type="PROSITE" id="PS51910"/>
    </source>
</evidence>
<feature type="region of interest" description="Disordered" evidence="9">
    <location>
        <begin position="128"/>
        <end position="158"/>
    </location>
</feature>
<feature type="signal peptide" evidence="10">
    <location>
        <begin position="1"/>
        <end position="17"/>
    </location>
</feature>
<protein>
    <submittedName>
        <fullName evidence="12">Chitinase</fullName>
    </submittedName>
</protein>
<name>A0A854QGC6_CRYNE</name>
<dbReference type="GO" id="GO:0008061">
    <property type="term" value="F:chitin binding"/>
    <property type="evidence" value="ECO:0007669"/>
    <property type="project" value="InterPro"/>
</dbReference>
<organism evidence="12 13">
    <name type="scientific">Cryptococcus neoformans Tu259-1</name>
    <dbReference type="NCBI Taxonomy" id="1230072"/>
    <lineage>
        <taxon>Eukaryota</taxon>
        <taxon>Fungi</taxon>
        <taxon>Dikarya</taxon>
        <taxon>Basidiomycota</taxon>
        <taxon>Agaricomycotina</taxon>
        <taxon>Tremellomycetes</taxon>
        <taxon>Tremellales</taxon>
        <taxon>Cryptococcaceae</taxon>
        <taxon>Cryptococcus</taxon>
        <taxon>Cryptococcus neoformans species complex</taxon>
    </lineage>
</organism>
<evidence type="ECO:0000256" key="1">
    <source>
        <dbReference type="ARBA" id="ARBA00000822"/>
    </source>
</evidence>
<dbReference type="InterPro" id="IPR017853">
    <property type="entry name" value="GH"/>
</dbReference>
<comment type="catalytic activity">
    <reaction evidence="1">
        <text>Random endo-hydrolysis of N-acetyl-beta-D-glucosaminide (1-&gt;4)-beta-linkages in chitin and chitodextrins.</text>
        <dbReference type="EC" id="3.2.1.14"/>
    </reaction>
</comment>
<evidence type="ECO:0000313" key="13">
    <source>
        <dbReference type="Proteomes" id="UP000199727"/>
    </source>
</evidence>
<dbReference type="Pfam" id="PF00704">
    <property type="entry name" value="Glyco_hydro_18"/>
    <property type="match status" value="1"/>
</dbReference>
<dbReference type="FunFam" id="3.20.20.80:FF:000329">
    <property type="entry name" value="Chitinase"/>
    <property type="match status" value="1"/>
</dbReference>
<evidence type="ECO:0000256" key="6">
    <source>
        <dbReference type="ARBA" id="ARBA00023326"/>
    </source>
</evidence>
<dbReference type="GO" id="GO:0006032">
    <property type="term" value="P:chitin catabolic process"/>
    <property type="evidence" value="ECO:0007669"/>
    <property type="project" value="UniProtKB-KW"/>
</dbReference>
<keyword evidence="5 7" id="KW-0326">Glycosidase</keyword>
<gene>
    <name evidence="12" type="ORF">C361_02211</name>
</gene>
<feature type="chain" id="PRO_5032892937" evidence="10">
    <location>
        <begin position="18"/>
        <end position="530"/>
    </location>
</feature>
<evidence type="ECO:0000256" key="3">
    <source>
        <dbReference type="ARBA" id="ARBA00023024"/>
    </source>
</evidence>
<dbReference type="AlphaFoldDB" id="A0A854QGC6"/>
<feature type="domain" description="GH18" evidence="11">
    <location>
        <begin position="162"/>
        <end position="530"/>
    </location>
</feature>
<dbReference type="InterPro" id="IPR001579">
    <property type="entry name" value="Glyco_hydro_18_chit_AS"/>
</dbReference>
<keyword evidence="6" id="KW-0624">Polysaccharide degradation</keyword>
<dbReference type="SMR" id="A0A854QGC6"/>
<accession>A0A854QGC6</accession>
<evidence type="ECO:0000256" key="8">
    <source>
        <dbReference type="RuleBase" id="RU004453"/>
    </source>
</evidence>
<dbReference type="GO" id="GO:0005576">
    <property type="term" value="C:extracellular region"/>
    <property type="evidence" value="ECO:0007669"/>
    <property type="project" value="TreeGrafter"/>
</dbReference>
<reference evidence="12 13" key="1">
    <citation type="submission" date="2017-06" db="EMBL/GenBank/DDBJ databases">
        <title>Global population genomics of the pathogenic fungus Cryptococcus neoformans var. grubii.</title>
        <authorList>
            <person name="Cuomo C."/>
            <person name="Litvintseva A."/>
            <person name="Chen Y."/>
            <person name="Young S."/>
            <person name="Zeng Q."/>
            <person name="Chapman S."/>
            <person name="Gujja S."/>
            <person name="Saif S."/>
            <person name="Birren B."/>
        </authorList>
    </citation>
    <scope>NUCLEOTIDE SEQUENCE [LARGE SCALE GENOMIC DNA]</scope>
    <source>
        <strain evidence="12 13">Tu259-1</strain>
    </source>
</reference>
<evidence type="ECO:0000256" key="2">
    <source>
        <dbReference type="ARBA" id="ARBA00022801"/>
    </source>
</evidence>
<dbReference type="GO" id="GO:0008843">
    <property type="term" value="F:endochitinase activity"/>
    <property type="evidence" value="ECO:0007669"/>
    <property type="project" value="UniProtKB-EC"/>
</dbReference>
<dbReference type="GO" id="GO:0000272">
    <property type="term" value="P:polysaccharide catabolic process"/>
    <property type="evidence" value="ECO:0007669"/>
    <property type="project" value="UniProtKB-KW"/>
</dbReference>
<evidence type="ECO:0000256" key="4">
    <source>
        <dbReference type="ARBA" id="ARBA00023277"/>
    </source>
</evidence>
<dbReference type="InterPro" id="IPR001223">
    <property type="entry name" value="Glyco_hydro18_cat"/>
</dbReference>
<dbReference type="PANTHER" id="PTHR11177:SF317">
    <property type="entry name" value="CHITINASE 12-RELATED"/>
    <property type="match status" value="1"/>
</dbReference>
<dbReference type="InterPro" id="IPR011583">
    <property type="entry name" value="Chitinase_II/V-like_cat"/>
</dbReference>
<evidence type="ECO:0000313" key="12">
    <source>
        <dbReference type="EMBL" id="OXG25207.1"/>
    </source>
</evidence>
<sequence length="530" mass="55205">MHFVGSTTLFVILTALAVRSAPAPQSGTDYTCDSDTQWHDAYQTFTCPGDTVCVTGASGNPCQFPSGYGQSGAVAVAVTSAAAVTSASAAGVVTSATAPGGVSVTGAGTTGGKVATSASEAAVTSSSGATAAESGGGSSASHTNSAASASGTSTSNGASGSNRLVTYWDNYANMGGVNAGQLTAVTHVILSFADMTGWATEQTTWKFMESSDGNFDSSTAATLKGMQSGLKVCGALGGWGLDSVMATAVRGGDSTIATFVANVKGFADYFNLDGIDIDWEFPSASDDANLIIFITQLRAAIGDDRLISIALGARVDTTDAAAFNSDTFSKLDSLVDMWNVMTYDYVNRYSTTTEQQAGNRVVTTVMDYYEQQGITMEKCNVGFPMNAKYFTLTEACDSSNPIGCSLPGTDYYEDSGVDNYKSGWVRFNPGLDSTLGTKGTEWATKMRAQWEARPTDGSTEITVDVSNAWVDETNNVFWTWLSDSDMKTTCQNWVTSGKVGGAMVWSLNQDDKGQDGGSHLTALAECIQGS</sequence>
<dbReference type="CDD" id="cd00598">
    <property type="entry name" value="GH18_chitinase-like"/>
    <property type="match status" value="1"/>
</dbReference>
<dbReference type="Proteomes" id="UP000199727">
    <property type="component" value="Unassembled WGS sequence"/>
</dbReference>
<keyword evidence="3" id="KW-0146">Chitin degradation</keyword>
<keyword evidence="4" id="KW-0119">Carbohydrate metabolism</keyword>
<dbReference type="OrthoDB" id="73875at2759"/>
<dbReference type="PANTHER" id="PTHR11177">
    <property type="entry name" value="CHITINASE"/>
    <property type="match status" value="1"/>
</dbReference>
<keyword evidence="10" id="KW-0732">Signal</keyword>
<evidence type="ECO:0000256" key="7">
    <source>
        <dbReference type="RuleBase" id="RU000489"/>
    </source>
</evidence>
<evidence type="ECO:0000256" key="10">
    <source>
        <dbReference type="SAM" id="SignalP"/>
    </source>
</evidence>
<evidence type="ECO:0000256" key="9">
    <source>
        <dbReference type="SAM" id="MobiDB-lite"/>
    </source>
</evidence>
<dbReference type="SUPFAM" id="SSF51445">
    <property type="entry name" value="(Trans)glycosidases"/>
    <property type="match status" value="1"/>
</dbReference>
<comment type="similarity">
    <text evidence="8">Belongs to the glycosyl hydrolase 18 family.</text>
</comment>
<proteinExistence type="inferred from homology"/>
<evidence type="ECO:0000256" key="5">
    <source>
        <dbReference type="ARBA" id="ARBA00023295"/>
    </source>
</evidence>
<dbReference type="SMART" id="SM00636">
    <property type="entry name" value="Glyco_18"/>
    <property type="match status" value="1"/>
</dbReference>
<dbReference type="InterPro" id="IPR050314">
    <property type="entry name" value="Glycosyl_Hydrlase_18"/>
</dbReference>
<comment type="caution">
    <text evidence="12">The sequence shown here is derived from an EMBL/GenBank/DDBJ whole genome shotgun (WGS) entry which is preliminary data.</text>
</comment>
<dbReference type="Gene3D" id="3.20.20.80">
    <property type="entry name" value="Glycosidases"/>
    <property type="match status" value="1"/>
</dbReference>